<reference evidence="3" key="1">
    <citation type="submission" date="2023-01" db="EMBL/GenBank/DDBJ databases">
        <title>Genome assembly of the deep-sea coral Lophelia pertusa.</title>
        <authorList>
            <person name="Herrera S."/>
            <person name="Cordes E."/>
        </authorList>
    </citation>
    <scope>NUCLEOTIDE SEQUENCE</scope>
    <source>
        <strain evidence="3">USNM1676648</strain>
        <tissue evidence="3">Polyp</tissue>
    </source>
</reference>
<dbReference type="EMBL" id="MU825396">
    <property type="protein sequence ID" value="KAJ7394515.1"/>
    <property type="molecule type" value="Genomic_DNA"/>
</dbReference>
<dbReference type="Proteomes" id="UP001163046">
    <property type="component" value="Unassembled WGS sequence"/>
</dbReference>
<sequence length="88" mass="9946">MEDQTDAKSAVETLAKQVFTAEELQNSSVTGFQCNKAYESRPALSPRRRNAIECIVKKKLARQYTVNYKEGPWPPAEEGQSQQQQQGK</sequence>
<gene>
    <name evidence="3" type="ORF">OS493_000330</name>
</gene>
<organism evidence="3 4">
    <name type="scientific">Desmophyllum pertusum</name>
    <dbReference type="NCBI Taxonomy" id="174260"/>
    <lineage>
        <taxon>Eukaryota</taxon>
        <taxon>Metazoa</taxon>
        <taxon>Cnidaria</taxon>
        <taxon>Anthozoa</taxon>
        <taxon>Hexacorallia</taxon>
        <taxon>Scleractinia</taxon>
        <taxon>Caryophylliina</taxon>
        <taxon>Caryophylliidae</taxon>
        <taxon>Desmophyllum</taxon>
    </lineage>
</organism>
<accession>A0A9X0DC47</accession>
<protein>
    <recommendedName>
        <fullName evidence="2">BEN domain-containing protein</fullName>
    </recommendedName>
</protein>
<dbReference type="GO" id="GO:0003677">
    <property type="term" value="F:DNA binding"/>
    <property type="evidence" value="ECO:0007669"/>
    <property type="project" value="InterPro"/>
</dbReference>
<dbReference type="InterPro" id="IPR018379">
    <property type="entry name" value="BEN_domain"/>
</dbReference>
<feature type="domain" description="BEN" evidence="2">
    <location>
        <begin position="1"/>
        <end position="88"/>
    </location>
</feature>
<evidence type="ECO:0000313" key="4">
    <source>
        <dbReference type="Proteomes" id="UP001163046"/>
    </source>
</evidence>
<feature type="region of interest" description="Disordered" evidence="1">
    <location>
        <begin position="67"/>
        <end position="88"/>
    </location>
</feature>
<evidence type="ECO:0000313" key="3">
    <source>
        <dbReference type="EMBL" id="KAJ7394515.1"/>
    </source>
</evidence>
<dbReference type="AlphaFoldDB" id="A0A9X0DC47"/>
<proteinExistence type="predicted"/>
<keyword evidence="4" id="KW-1185">Reference proteome</keyword>
<dbReference type="OrthoDB" id="5989912at2759"/>
<dbReference type="Gene3D" id="1.10.10.2590">
    <property type="entry name" value="BEN domain"/>
    <property type="match status" value="1"/>
</dbReference>
<evidence type="ECO:0000256" key="1">
    <source>
        <dbReference type="SAM" id="MobiDB-lite"/>
    </source>
</evidence>
<evidence type="ECO:0000259" key="2">
    <source>
        <dbReference type="PROSITE" id="PS51457"/>
    </source>
</evidence>
<comment type="caution">
    <text evidence="3">The sequence shown here is derived from an EMBL/GenBank/DDBJ whole genome shotgun (WGS) entry which is preliminary data.</text>
</comment>
<dbReference type="PROSITE" id="PS51457">
    <property type="entry name" value="BEN"/>
    <property type="match status" value="1"/>
</dbReference>
<name>A0A9X0DC47_9CNID</name>
<dbReference type="Pfam" id="PF10523">
    <property type="entry name" value="BEN"/>
    <property type="match status" value="1"/>
</dbReference>